<sequence length="190" mass="22382">MGFLYSFSSHQFILPTLIIFKEILELFNQYPIVLKQLRYQTLHNFDQTFIQPLYGILISQILEFLKINIHFPSFSLYPLTTSLIKKINSTNNLKRWLSQNSYFLVPGKMDETIFIIQKYLYSKIKFKSNFHGGAINLDDFLQKNGFTLSMYIHSTALAGLNESWIKVSNSKKRNGENFFNQTKIILCHRY</sequence>
<protein>
    <submittedName>
        <fullName evidence="1">Uncharacterized protein</fullName>
    </submittedName>
</protein>
<dbReference type="AlphaFoldDB" id="A0A3M7QL89"/>
<reference evidence="1 2" key="1">
    <citation type="journal article" date="2018" name="Sci. Rep.">
        <title>Genomic signatures of local adaptation to the degree of environmental predictability in rotifers.</title>
        <authorList>
            <person name="Franch-Gras L."/>
            <person name="Hahn C."/>
            <person name="Garcia-Roger E.M."/>
            <person name="Carmona M.J."/>
            <person name="Serra M."/>
            <person name="Gomez A."/>
        </authorList>
    </citation>
    <scope>NUCLEOTIDE SEQUENCE [LARGE SCALE GENOMIC DNA]</scope>
    <source>
        <strain evidence="1">HYR1</strain>
    </source>
</reference>
<evidence type="ECO:0000313" key="2">
    <source>
        <dbReference type="Proteomes" id="UP000276133"/>
    </source>
</evidence>
<proteinExistence type="predicted"/>
<keyword evidence="2" id="KW-1185">Reference proteome</keyword>
<name>A0A3M7QL89_BRAPC</name>
<evidence type="ECO:0000313" key="1">
    <source>
        <dbReference type="EMBL" id="RNA11728.1"/>
    </source>
</evidence>
<dbReference type="Proteomes" id="UP000276133">
    <property type="component" value="Unassembled WGS sequence"/>
</dbReference>
<gene>
    <name evidence="1" type="ORF">BpHYR1_034181</name>
</gene>
<dbReference type="EMBL" id="REGN01005874">
    <property type="protein sequence ID" value="RNA11728.1"/>
    <property type="molecule type" value="Genomic_DNA"/>
</dbReference>
<organism evidence="1 2">
    <name type="scientific">Brachionus plicatilis</name>
    <name type="common">Marine rotifer</name>
    <name type="synonym">Brachionus muelleri</name>
    <dbReference type="NCBI Taxonomy" id="10195"/>
    <lineage>
        <taxon>Eukaryota</taxon>
        <taxon>Metazoa</taxon>
        <taxon>Spiralia</taxon>
        <taxon>Gnathifera</taxon>
        <taxon>Rotifera</taxon>
        <taxon>Eurotatoria</taxon>
        <taxon>Monogononta</taxon>
        <taxon>Pseudotrocha</taxon>
        <taxon>Ploima</taxon>
        <taxon>Brachionidae</taxon>
        <taxon>Brachionus</taxon>
    </lineage>
</organism>
<comment type="caution">
    <text evidence="1">The sequence shown here is derived from an EMBL/GenBank/DDBJ whole genome shotgun (WGS) entry which is preliminary data.</text>
</comment>
<accession>A0A3M7QL89</accession>